<dbReference type="Gene3D" id="3.40.190.10">
    <property type="entry name" value="Periplasmic binding protein-like II"/>
    <property type="match status" value="2"/>
</dbReference>
<gene>
    <name evidence="3" type="ORF">IAB51_10505</name>
</gene>
<dbReference type="InterPro" id="IPR050490">
    <property type="entry name" value="Bact_solute-bd_prot1"/>
</dbReference>
<name>A0A9D1FNY2_9FIRM</name>
<keyword evidence="2" id="KW-0732">Signal</keyword>
<dbReference type="PANTHER" id="PTHR43649">
    <property type="entry name" value="ARABINOSE-BINDING PROTEIN-RELATED"/>
    <property type="match status" value="1"/>
</dbReference>
<organism evidence="3 4">
    <name type="scientific">Candidatus Merdivicinus excrementipullorum</name>
    <dbReference type="NCBI Taxonomy" id="2840867"/>
    <lineage>
        <taxon>Bacteria</taxon>
        <taxon>Bacillati</taxon>
        <taxon>Bacillota</taxon>
        <taxon>Clostridia</taxon>
        <taxon>Eubacteriales</taxon>
        <taxon>Oscillospiraceae</taxon>
        <taxon>Oscillospiraceae incertae sedis</taxon>
        <taxon>Candidatus Merdivicinus</taxon>
    </lineage>
</organism>
<dbReference type="Pfam" id="PF01547">
    <property type="entry name" value="SBP_bac_1"/>
    <property type="match status" value="1"/>
</dbReference>
<feature type="chain" id="PRO_5038767393" description="ABC transporter substrate-binding protein" evidence="2">
    <location>
        <begin position="21"/>
        <end position="545"/>
    </location>
</feature>
<dbReference type="Proteomes" id="UP000824002">
    <property type="component" value="Unassembled WGS sequence"/>
</dbReference>
<accession>A0A9D1FNY2</accession>
<protein>
    <recommendedName>
        <fullName evidence="5">ABC transporter substrate-binding protein</fullName>
    </recommendedName>
</protein>
<evidence type="ECO:0008006" key="5">
    <source>
        <dbReference type="Google" id="ProtNLM"/>
    </source>
</evidence>
<dbReference type="AlphaFoldDB" id="A0A9D1FNY2"/>
<sequence>MKKTVTLLLAAMLISSTVLSSCGDTPAESSAESSAEASAAESAGENTEETESDGPVNLSIWTGLHALEAKVVKDKSENEAVQKFLEGYDKEVNIEWIHPPVGMEQENFNLMVTSGDLPDIIINDFSSYKGGAVKAMDDGILLDVTDLVEEYAPNFQKYFYSDPDTKRAVFSDDGRLLSFGIHTPTMDLETGEPSNLCYTGLMVRSDLMQNAGYTVDTLITVDNWEKMLTSFKEQGVVPLMWAASDWDIIKPWFLGAYGVGTDFYLDGDTVKFGPIEDGYRQWLETFARWYQNGLIDPNFTTYKYFDNVQTDMMAGKGGATGYHIYDYKIYHDAVAADDPSKALIPVRYPVLNEGDIFHFQDAARNFCESPMMITTACENPVEAVKFIDYQYTVDASIIANWGIEGKSYEIDDTGAYHFTDEFNSDESYRWMYTTDTFRGLVDVGVQYESYLIKEQTDAWALWDNGDQDAICKLPPNGLVKTSEESLEYSQLMGDINTYVSEMTFGFIMGDIPLSDWDSYVQTIKDMNIDRAIAITQATYDRYLAR</sequence>
<dbReference type="EMBL" id="DVJP01000069">
    <property type="protein sequence ID" value="HIS77218.1"/>
    <property type="molecule type" value="Genomic_DNA"/>
</dbReference>
<reference evidence="3" key="1">
    <citation type="submission" date="2020-10" db="EMBL/GenBank/DDBJ databases">
        <authorList>
            <person name="Gilroy R."/>
        </authorList>
    </citation>
    <scope>NUCLEOTIDE SEQUENCE</scope>
    <source>
        <strain evidence="3">CHK199-13235</strain>
    </source>
</reference>
<comment type="caution">
    <text evidence="3">The sequence shown here is derived from an EMBL/GenBank/DDBJ whole genome shotgun (WGS) entry which is preliminary data.</text>
</comment>
<dbReference type="SUPFAM" id="SSF53850">
    <property type="entry name" value="Periplasmic binding protein-like II"/>
    <property type="match status" value="1"/>
</dbReference>
<feature type="region of interest" description="Disordered" evidence="1">
    <location>
        <begin position="21"/>
        <end position="55"/>
    </location>
</feature>
<reference evidence="3" key="2">
    <citation type="journal article" date="2021" name="PeerJ">
        <title>Extensive microbial diversity within the chicken gut microbiome revealed by metagenomics and culture.</title>
        <authorList>
            <person name="Gilroy R."/>
            <person name="Ravi A."/>
            <person name="Getino M."/>
            <person name="Pursley I."/>
            <person name="Horton D.L."/>
            <person name="Alikhan N.F."/>
            <person name="Baker D."/>
            <person name="Gharbi K."/>
            <person name="Hall N."/>
            <person name="Watson M."/>
            <person name="Adriaenssens E.M."/>
            <person name="Foster-Nyarko E."/>
            <person name="Jarju S."/>
            <person name="Secka A."/>
            <person name="Antonio M."/>
            <person name="Oren A."/>
            <person name="Chaudhuri R.R."/>
            <person name="La Ragione R."/>
            <person name="Hildebrand F."/>
            <person name="Pallen M.J."/>
        </authorList>
    </citation>
    <scope>NUCLEOTIDE SEQUENCE</scope>
    <source>
        <strain evidence="3">CHK199-13235</strain>
    </source>
</reference>
<evidence type="ECO:0000313" key="3">
    <source>
        <dbReference type="EMBL" id="HIS77218.1"/>
    </source>
</evidence>
<evidence type="ECO:0000256" key="1">
    <source>
        <dbReference type="SAM" id="MobiDB-lite"/>
    </source>
</evidence>
<feature type="signal peptide" evidence="2">
    <location>
        <begin position="1"/>
        <end position="20"/>
    </location>
</feature>
<evidence type="ECO:0000313" key="4">
    <source>
        <dbReference type="Proteomes" id="UP000824002"/>
    </source>
</evidence>
<dbReference type="InterPro" id="IPR006059">
    <property type="entry name" value="SBP"/>
</dbReference>
<proteinExistence type="predicted"/>
<feature type="compositionally biased region" description="Low complexity" evidence="1">
    <location>
        <begin position="27"/>
        <end position="45"/>
    </location>
</feature>
<dbReference type="PROSITE" id="PS51257">
    <property type="entry name" value="PROKAR_LIPOPROTEIN"/>
    <property type="match status" value="1"/>
</dbReference>
<evidence type="ECO:0000256" key="2">
    <source>
        <dbReference type="SAM" id="SignalP"/>
    </source>
</evidence>